<comment type="cofactor">
    <cofactor evidence="8">
        <name>Zn(2+)</name>
        <dbReference type="ChEBI" id="CHEBI:29105"/>
    </cofactor>
</comment>
<evidence type="ECO:0000256" key="6">
    <source>
        <dbReference type="ARBA" id="ARBA00022827"/>
    </source>
</evidence>
<feature type="binding site" evidence="8">
    <location>
        <position position="213"/>
    </location>
    <ligand>
        <name>Zn(2+)</name>
        <dbReference type="ChEBI" id="CHEBI:29105"/>
    </ligand>
</feature>
<dbReference type="NCBIfam" id="NF006396">
    <property type="entry name" value="PRK08645.1"/>
    <property type="match status" value="1"/>
</dbReference>
<dbReference type="SUPFAM" id="SSF82282">
    <property type="entry name" value="Homocysteine S-methyltransferase"/>
    <property type="match status" value="1"/>
</dbReference>
<dbReference type="Pfam" id="PF02219">
    <property type="entry name" value="MTHFR"/>
    <property type="match status" value="1"/>
</dbReference>
<dbReference type="RefSeq" id="WP_394839997.1">
    <property type="nucleotide sequence ID" value="NZ_CP089929.1"/>
</dbReference>
<dbReference type="Pfam" id="PF02574">
    <property type="entry name" value="S-methyl_trans"/>
    <property type="match status" value="1"/>
</dbReference>
<dbReference type="EC" id="2.1.1.10" evidence="10"/>
<dbReference type="PANTHER" id="PTHR11103:SF18">
    <property type="entry name" value="SLR1189 PROTEIN"/>
    <property type="match status" value="1"/>
</dbReference>
<evidence type="ECO:0000313" key="11">
    <source>
        <dbReference type="Proteomes" id="UP001374803"/>
    </source>
</evidence>
<evidence type="ECO:0000256" key="5">
    <source>
        <dbReference type="ARBA" id="ARBA00022679"/>
    </source>
</evidence>
<proteinExistence type="predicted"/>
<dbReference type="InterPro" id="IPR003726">
    <property type="entry name" value="HCY_dom"/>
</dbReference>
<accession>A0ABZ2LKM0</accession>
<protein>
    <submittedName>
        <fullName evidence="10">Bifunctional homocysteine S-methyltransferase/methylenetetrahydrofolate reductase</fullName>
        <ecNumber evidence="10">1.5.1.20</ecNumber>
        <ecNumber evidence="10">2.1.1.10</ecNumber>
    </submittedName>
</protein>
<evidence type="ECO:0000256" key="4">
    <source>
        <dbReference type="ARBA" id="ARBA00022630"/>
    </source>
</evidence>
<comment type="pathway">
    <text evidence="2">One-carbon metabolism; tetrahydrofolate interconversion.</text>
</comment>
<comment type="cofactor">
    <cofactor evidence="1">
        <name>FAD</name>
        <dbReference type="ChEBI" id="CHEBI:57692"/>
    </cofactor>
</comment>
<dbReference type="InterPro" id="IPR029041">
    <property type="entry name" value="FAD-linked_oxidoreductase-like"/>
</dbReference>
<dbReference type="EC" id="1.5.1.20" evidence="10"/>
<dbReference type="GO" id="GO:0004489">
    <property type="term" value="F:methylenetetrahydrofolate reductase [NAD(P)H] activity"/>
    <property type="evidence" value="ECO:0007669"/>
    <property type="project" value="UniProtKB-EC"/>
</dbReference>
<dbReference type="SUPFAM" id="SSF51730">
    <property type="entry name" value="FAD-linked oxidoreductase"/>
    <property type="match status" value="1"/>
</dbReference>
<dbReference type="GO" id="GO:0032259">
    <property type="term" value="P:methylation"/>
    <property type="evidence" value="ECO:0007669"/>
    <property type="project" value="UniProtKB-KW"/>
</dbReference>
<dbReference type="Gene3D" id="3.20.20.330">
    <property type="entry name" value="Homocysteine-binding-like domain"/>
    <property type="match status" value="1"/>
</dbReference>
<keyword evidence="6" id="KW-0274">FAD</keyword>
<evidence type="ECO:0000259" key="9">
    <source>
        <dbReference type="PROSITE" id="PS50970"/>
    </source>
</evidence>
<feature type="binding site" evidence="8">
    <location>
        <position position="278"/>
    </location>
    <ligand>
        <name>Zn(2+)</name>
        <dbReference type="ChEBI" id="CHEBI:29105"/>
    </ligand>
</feature>
<evidence type="ECO:0000256" key="8">
    <source>
        <dbReference type="PROSITE-ProRule" id="PRU00333"/>
    </source>
</evidence>
<gene>
    <name evidence="10" type="ORF">LVJ94_24215</name>
</gene>
<evidence type="ECO:0000256" key="1">
    <source>
        <dbReference type="ARBA" id="ARBA00001974"/>
    </source>
</evidence>
<dbReference type="InterPro" id="IPR003171">
    <property type="entry name" value="Mehydrof_redctse-like"/>
</dbReference>
<keyword evidence="8" id="KW-0862">Zinc</keyword>
<keyword evidence="11" id="KW-1185">Reference proteome</keyword>
<feature type="domain" description="Hcy-binding" evidence="9">
    <location>
        <begin position="6"/>
        <end position="292"/>
    </location>
</feature>
<organism evidence="10 11">
    <name type="scientific">Pendulispora rubella</name>
    <dbReference type="NCBI Taxonomy" id="2741070"/>
    <lineage>
        <taxon>Bacteria</taxon>
        <taxon>Pseudomonadati</taxon>
        <taxon>Myxococcota</taxon>
        <taxon>Myxococcia</taxon>
        <taxon>Myxococcales</taxon>
        <taxon>Sorangiineae</taxon>
        <taxon>Pendulisporaceae</taxon>
        <taxon>Pendulispora</taxon>
    </lineage>
</organism>
<dbReference type="PANTHER" id="PTHR11103">
    <property type="entry name" value="SLR1189 PROTEIN"/>
    <property type="match status" value="1"/>
</dbReference>
<keyword evidence="7 10" id="KW-0560">Oxidoreductase</keyword>
<keyword evidence="3 8" id="KW-0489">Methyltransferase</keyword>
<feature type="binding site" evidence="8">
    <location>
        <position position="277"/>
    </location>
    <ligand>
        <name>Zn(2+)</name>
        <dbReference type="ChEBI" id="CHEBI:29105"/>
    </ligand>
</feature>
<dbReference type="PROSITE" id="PS50970">
    <property type="entry name" value="HCY"/>
    <property type="match status" value="1"/>
</dbReference>
<dbReference type="GO" id="GO:0008168">
    <property type="term" value="F:methyltransferase activity"/>
    <property type="evidence" value="ECO:0007669"/>
    <property type="project" value="UniProtKB-KW"/>
</dbReference>
<evidence type="ECO:0000313" key="10">
    <source>
        <dbReference type="EMBL" id="WXB10321.1"/>
    </source>
</evidence>
<evidence type="ECO:0000256" key="7">
    <source>
        <dbReference type="ARBA" id="ARBA00023002"/>
    </source>
</evidence>
<evidence type="ECO:0000256" key="2">
    <source>
        <dbReference type="ARBA" id="ARBA00004777"/>
    </source>
</evidence>
<name>A0ABZ2LKM0_9BACT</name>
<dbReference type="CDD" id="cd00537">
    <property type="entry name" value="MTHFR"/>
    <property type="match status" value="1"/>
</dbReference>
<dbReference type="EMBL" id="CP089983">
    <property type="protein sequence ID" value="WXB10321.1"/>
    <property type="molecule type" value="Genomic_DNA"/>
</dbReference>
<dbReference type="InterPro" id="IPR036589">
    <property type="entry name" value="HCY_dom_sf"/>
</dbReference>
<keyword evidence="8" id="KW-0479">Metal-binding</keyword>
<evidence type="ECO:0000256" key="3">
    <source>
        <dbReference type="ARBA" id="ARBA00022603"/>
    </source>
</evidence>
<reference evidence="10" key="1">
    <citation type="submission" date="2021-12" db="EMBL/GenBank/DDBJ databases">
        <title>Discovery of the Pendulisporaceae a myxobacterial family with distinct sporulation behavior and unique specialized metabolism.</title>
        <authorList>
            <person name="Garcia R."/>
            <person name="Popoff A."/>
            <person name="Bader C.D."/>
            <person name="Loehr J."/>
            <person name="Walesch S."/>
            <person name="Walt C."/>
            <person name="Boldt J."/>
            <person name="Bunk B."/>
            <person name="Haeckl F.J.F.P.J."/>
            <person name="Gunesch A.P."/>
            <person name="Birkelbach J."/>
            <person name="Nuebel U."/>
            <person name="Pietschmann T."/>
            <person name="Bach T."/>
            <person name="Mueller R."/>
        </authorList>
    </citation>
    <scope>NUCLEOTIDE SEQUENCE</scope>
    <source>
        <strain evidence="10">MSr11367</strain>
    </source>
</reference>
<dbReference type="Proteomes" id="UP001374803">
    <property type="component" value="Chromosome"/>
</dbReference>
<sequence>MTARPLRPFLEHLVSEPLVVDGATGTQLYERGILYSTCFEELNVSRAEVVTRVHEDYVRAGATVLETNTFGANALRLEKHGLQSRVRELNLAGVNLAREAAGGRAYVAGAIGPSGYFLGEASAGDLAKVRTALREQADALVEGGVDVLVVETFRQPNELLVALDAAVKASAGKVPVVACASLDEHGRMADGTSALDIAAQLRDEGASVVGVNCSDGPMNVLSAAEQMLRLGLPVWAVPNAGLPRRVDERLVYVSTPEYFGLYARRMFKLGVRAVGGCCGTTPEHIKRIAASARMAGAADAREPDSNVVVRDEGTSQVSVLPRGLLPVPFEKKSDLAAKIGKQFVVSVEVNPPIGLDPTKAVNAARMLKEGGVDVINIADGARAQARMSNLVMAGRIQREIGMETILHVCGRDRNLLGTLAHLLGAHDMGIRNLVVITGDPPKMGEFPDATPVYDLDSIGILKLAARLNNGIDPGGRALGDVTRFVLATGAEPSALNYPREIERLKAKKEAGAELVMTQPVYDPEALERFLVDIAPLELPVLVGLLPLASYRNAEFLHNEVPGMQVPEHVRERMRKAGSGAAGRKEGVAIAREMLAAVRDKVAGAYIMPPLEKYELALEVIDGFQGPITATRALG</sequence>
<dbReference type="Gene3D" id="3.20.20.220">
    <property type="match status" value="1"/>
</dbReference>
<keyword evidence="4" id="KW-0285">Flavoprotein</keyword>
<keyword evidence="5 8" id="KW-0808">Transferase</keyword>